<keyword evidence="2" id="KW-0472">Membrane</keyword>
<evidence type="ECO:0000256" key="2">
    <source>
        <dbReference type="SAM" id="Phobius"/>
    </source>
</evidence>
<organism evidence="3 4">
    <name type="scientific">Candidatus Falkowbacteria bacterium GW2011_GWA2_41_14</name>
    <dbReference type="NCBI Taxonomy" id="1618635"/>
    <lineage>
        <taxon>Bacteria</taxon>
        <taxon>Candidatus Falkowiibacteriota</taxon>
    </lineage>
</organism>
<keyword evidence="2" id="KW-1133">Transmembrane helix</keyword>
<dbReference type="Proteomes" id="UP000034190">
    <property type="component" value="Unassembled WGS sequence"/>
</dbReference>
<accession>A0A0G0USI4</accession>
<evidence type="ECO:0000256" key="1">
    <source>
        <dbReference type="SAM" id="MobiDB-lite"/>
    </source>
</evidence>
<dbReference type="Gene3D" id="3.30.70.60">
    <property type="match status" value="1"/>
</dbReference>
<sequence length="203" mass="23201">MIFNKYQKFDLKNKIIATLVGFVLIISGLIYFIVVPTVKDIKTMGGAIEEQVIDLEKKYIRGNSLRQLTENLKKIEPRLSSLDQIFINKNRELEFITTLENEANETQISQKINLSPPNTAENIEFQKNSLQLFTNGEFTKQLKYLIKLESLNYYINIKSLELSSSPRGGQTAPSIKNSDRETSASEQEPSNINLSITADTYWK</sequence>
<proteinExistence type="predicted"/>
<feature type="transmembrane region" description="Helical" evidence="2">
    <location>
        <begin position="15"/>
        <end position="34"/>
    </location>
</feature>
<keyword evidence="2" id="KW-0812">Transmembrane</keyword>
<dbReference type="AlphaFoldDB" id="A0A0G0USI4"/>
<protein>
    <submittedName>
        <fullName evidence="3">Uncharacterized protein</fullName>
    </submittedName>
</protein>
<dbReference type="EMBL" id="LCAP01000002">
    <property type="protein sequence ID" value="KKR91719.1"/>
    <property type="molecule type" value="Genomic_DNA"/>
</dbReference>
<reference evidence="3 4" key="1">
    <citation type="journal article" date="2015" name="Nature">
        <title>rRNA introns, odd ribosomes, and small enigmatic genomes across a large radiation of phyla.</title>
        <authorList>
            <person name="Brown C.T."/>
            <person name="Hug L.A."/>
            <person name="Thomas B.C."/>
            <person name="Sharon I."/>
            <person name="Castelle C.J."/>
            <person name="Singh A."/>
            <person name="Wilkins M.J."/>
            <person name="Williams K.H."/>
            <person name="Banfield J.F."/>
        </authorList>
    </citation>
    <scope>NUCLEOTIDE SEQUENCE [LARGE SCALE GENOMIC DNA]</scope>
</reference>
<feature type="compositionally biased region" description="Polar residues" evidence="1">
    <location>
        <begin position="164"/>
        <end position="176"/>
    </location>
</feature>
<evidence type="ECO:0000313" key="4">
    <source>
        <dbReference type="Proteomes" id="UP000034190"/>
    </source>
</evidence>
<gene>
    <name evidence="3" type="ORF">UU43_C0002G0028</name>
</gene>
<dbReference type="InterPro" id="IPR014717">
    <property type="entry name" value="Transl_elong_EF1B/ribsomal_bS6"/>
</dbReference>
<feature type="region of interest" description="Disordered" evidence="1">
    <location>
        <begin position="164"/>
        <end position="190"/>
    </location>
</feature>
<comment type="caution">
    <text evidence="3">The sequence shown here is derived from an EMBL/GenBank/DDBJ whole genome shotgun (WGS) entry which is preliminary data.</text>
</comment>
<evidence type="ECO:0000313" key="3">
    <source>
        <dbReference type="EMBL" id="KKR91719.1"/>
    </source>
</evidence>
<name>A0A0G0USI4_9BACT</name>